<name>A0A251N813_PRUPE</name>
<evidence type="ECO:0000313" key="2">
    <source>
        <dbReference type="Proteomes" id="UP000006882"/>
    </source>
</evidence>
<dbReference type="STRING" id="3760.A0A251N813"/>
<dbReference type="Proteomes" id="UP000006882">
    <property type="component" value="Chromosome G7"/>
</dbReference>
<sequence length="122" mass="13800">MSQTTSSVGSSKILRLFGVILECQQQADHESQPSIHSRWLVVFVHVIEPGSNPTPDSGCSAYTRFVNLDRWLALQLLPTVKIGLLQLLEEILLHYFAYPSFLVSGDCNKLYQFVKEQTEMLT</sequence>
<keyword evidence="2" id="KW-1185">Reference proteome</keyword>
<protein>
    <submittedName>
        <fullName evidence="1">Uncharacterized protein</fullName>
    </submittedName>
</protein>
<accession>A0A251N813</accession>
<gene>
    <name evidence="1" type="ORF">PRUPE_7G014000</name>
</gene>
<reference evidence="1 2" key="1">
    <citation type="journal article" date="2013" name="Nat. Genet.">
        <title>The high-quality draft genome of peach (Prunus persica) identifies unique patterns of genetic diversity, domestication and genome evolution.</title>
        <authorList>
            <consortium name="International Peach Genome Initiative"/>
            <person name="Verde I."/>
            <person name="Abbott A.G."/>
            <person name="Scalabrin S."/>
            <person name="Jung S."/>
            <person name="Shu S."/>
            <person name="Marroni F."/>
            <person name="Zhebentyayeva T."/>
            <person name="Dettori M.T."/>
            <person name="Grimwood J."/>
            <person name="Cattonaro F."/>
            <person name="Zuccolo A."/>
            <person name="Rossini L."/>
            <person name="Jenkins J."/>
            <person name="Vendramin E."/>
            <person name="Meisel L.A."/>
            <person name="Decroocq V."/>
            <person name="Sosinski B."/>
            <person name="Prochnik S."/>
            <person name="Mitros T."/>
            <person name="Policriti A."/>
            <person name="Cipriani G."/>
            <person name="Dondini L."/>
            <person name="Ficklin S."/>
            <person name="Goodstein D.M."/>
            <person name="Xuan P."/>
            <person name="Del Fabbro C."/>
            <person name="Aramini V."/>
            <person name="Copetti D."/>
            <person name="Gonzalez S."/>
            <person name="Horner D.S."/>
            <person name="Falchi R."/>
            <person name="Lucas S."/>
            <person name="Mica E."/>
            <person name="Maldonado J."/>
            <person name="Lazzari B."/>
            <person name="Bielenberg D."/>
            <person name="Pirona R."/>
            <person name="Miculan M."/>
            <person name="Barakat A."/>
            <person name="Testolin R."/>
            <person name="Stella A."/>
            <person name="Tartarini S."/>
            <person name="Tonutti P."/>
            <person name="Arus P."/>
            <person name="Orellana A."/>
            <person name="Wells C."/>
            <person name="Main D."/>
            <person name="Vizzotto G."/>
            <person name="Silva H."/>
            <person name="Salamini F."/>
            <person name="Schmutz J."/>
            <person name="Morgante M."/>
            <person name="Rokhsar D.S."/>
        </authorList>
    </citation>
    <scope>NUCLEOTIDE SEQUENCE [LARGE SCALE GENOMIC DNA]</scope>
    <source>
        <strain evidence="2">cv. Nemared</strain>
    </source>
</reference>
<organism evidence="1 2">
    <name type="scientific">Prunus persica</name>
    <name type="common">Peach</name>
    <name type="synonym">Amygdalus persica</name>
    <dbReference type="NCBI Taxonomy" id="3760"/>
    <lineage>
        <taxon>Eukaryota</taxon>
        <taxon>Viridiplantae</taxon>
        <taxon>Streptophyta</taxon>
        <taxon>Embryophyta</taxon>
        <taxon>Tracheophyta</taxon>
        <taxon>Spermatophyta</taxon>
        <taxon>Magnoliopsida</taxon>
        <taxon>eudicotyledons</taxon>
        <taxon>Gunneridae</taxon>
        <taxon>Pentapetalae</taxon>
        <taxon>rosids</taxon>
        <taxon>fabids</taxon>
        <taxon>Rosales</taxon>
        <taxon>Rosaceae</taxon>
        <taxon>Amygdaloideae</taxon>
        <taxon>Amygdaleae</taxon>
        <taxon>Prunus</taxon>
    </lineage>
</organism>
<dbReference type="Gramene" id="ONH94394">
    <property type="protein sequence ID" value="ONH94394"/>
    <property type="gene ID" value="PRUPE_7G014000"/>
</dbReference>
<dbReference type="EMBL" id="CM007657">
    <property type="protein sequence ID" value="ONH94394.1"/>
    <property type="molecule type" value="Genomic_DNA"/>
</dbReference>
<dbReference type="AlphaFoldDB" id="A0A251N813"/>
<proteinExistence type="predicted"/>
<evidence type="ECO:0000313" key="1">
    <source>
        <dbReference type="EMBL" id="ONH94394.1"/>
    </source>
</evidence>